<dbReference type="Proteomes" id="UP000295217">
    <property type="component" value="Unassembled WGS sequence"/>
</dbReference>
<dbReference type="RefSeq" id="WP_132103705.1">
    <property type="nucleotide sequence ID" value="NZ_SMLB01000016.1"/>
</dbReference>
<dbReference type="OrthoDB" id="8943592at2"/>
<evidence type="ECO:0000313" key="1">
    <source>
        <dbReference type="EMBL" id="TDD69089.1"/>
    </source>
</evidence>
<proteinExistence type="predicted"/>
<evidence type="ECO:0000313" key="2">
    <source>
        <dbReference type="Proteomes" id="UP000295217"/>
    </source>
</evidence>
<accession>A0A4R5ADB2</accession>
<comment type="caution">
    <text evidence="1">The sequence shown here is derived from an EMBL/GenBank/DDBJ whole genome shotgun (WGS) entry which is preliminary data.</text>
</comment>
<dbReference type="Pfam" id="PF07295">
    <property type="entry name" value="DUF1451"/>
    <property type="match status" value="1"/>
</dbReference>
<dbReference type="InterPro" id="IPR009912">
    <property type="entry name" value="DUF1451"/>
</dbReference>
<gene>
    <name evidence="1" type="ORF">E1262_13770</name>
</gene>
<keyword evidence="2" id="KW-1185">Reference proteome</keyword>
<dbReference type="EMBL" id="SMLB01000016">
    <property type="protein sequence ID" value="TDD69089.1"/>
    <property type="molecule type" value="Genomic_DNA"/>
</dbReference>
<dbReference type="AlphaFoldDB" id="A0A4R5ADB2"/>
<protein>
    <submittedName>
        <fullName evidence="1">Alpha helical protein</fullName>
    </submittedName>
</protein>
<name>A0A4R5ADB2_9ACTN</name>
<organism evidence="1 2">
    <name type="scientific">Jiangella aurantiaca</name>
    <dbReference type="NCBI Taxonomy" id="2530373"/>
    <lineage>
        <taxon>Bacteria</taxon>
        <taxon>Bacillati</taxon>
        <taxon>Actinomycetota</taxon>
        <taxon>Actinomycetes</taxon>
        <taxon>Jiangellales</taxon>
        <taxon>Jiangellaceae</taxon>
        <taxon>Jiangella</taxon>
    </lineage>
</organism>
<reference evidence="1 2" key="1">
    <citation type="submission" date="2019-02" db="EMBL/GenBank/DDBJ databases">
        <title>Draft genome sequences of novel Actinobacteria.</title>
        <authorList>
            <person name="Sahin N."/>
            <person name="Ay H."/>
            <person name="Saygin H."/>
        </authorList>
    </citation>
    <scope>NUCLEOTIDE SEQUENCE [LARGE SCALE GENOMIC DNA]</scope>
    <source>
        <strain evidence="1 2">8K307</strain>
    </source>
</reference>
<sequence>MAAKAGEKAQQTGDFFCASCDEKVHVTKGDTIPACPNGHKTFETRRNEP</sequence>